<dbReference type="EMBL" id="WEIA01000006">
    <property type="protein sequence ID" value="NLR21926.1"/>
    <property type="molecule type" value="Genomic_DNA"/>
</dbReference>
<dbReference type="AlphaFoldDB" id="A0A8I2H2H7"/>
<dbReference type="Proteomes" id="UP000646877">
    <property type="component" value="Unassembled WGS sequence"/>
</dbReference>
<sequence length="70" mass="7865">MKQNTIEKTSNHTLSSREYQLIKWAYSHGYSKGQANGLDGVFISSSAIQGLLDTDLHKEFDTQNFITDLA</sequence>
<evidence type="ECO:0000313" key="3">
    <source>
        <dbReference type="Proteomes" id="UP000646877"/>
    </source>
</evidence>
<organism evidence="1 3">
    <name type="scientific">Pseudoalteromonas maricaloris</name>
    <dbReference type="NCBI Taxonomy" id="184924"/>
    <lineage>
        <taxon>Bacteria</taxon>
        <taxon>Pseudomonadati</taxon>
        <taxon>Pseudomonadota</taxon>
        <taxon>Gammaproteobacteria</taxon>
        <taxon>Alteromonadales</taxon>
        <taxon>Pseudoalteromonadaceae</taxon>
        <taxon>Pseudoalteromonas</taxon>
    </lineage>
</organism>
<gene>
    <name evidence="1" type="ORF">F9Y85_11450</name>
    <name evidence="2" type="ORF">R5H13_18900</name>
</gene>
<dbReference type="RefSeq" id="WP_045965510.1">
    <property type="nucleotide sequence ID" value="NZ_CBCSDF010000013.1"/>
</dbReference>
<reference evidence="1" key="1">
    <citation type="submission" date="2019-10" db="EMBL/GenBank/DDBJ databases">
        <authorList>
            <person name="Paulsen S."/>
        </authorList>
    </citation>
    <scope>NUCLEOTIDE SEQUENCE</scope>
    <source>
        <strain evidence="1">LMG 19692</strain>
    </source>
</reference>
<protein>
    <submittedName>
        <fullName evidence="1">Uncharacterized protein</fullName>
    </submittedName>
</protein>
<evidence type="ECO:0000313" key="4">
    <source>
        <dbReference type="Proteomes" id="UP001304419"/>
    </source>
</evidence>
<dbReference type="EMBL" id="CP137578">
    <property type="protein sequence ID" value="WOX28660.1"/>
    <property type="molecule type" value="Genomic_DNA"/>
</dbReference>
<evidence type="ECO:0000313" key="2">
    <source>
        <dbReference type="EMBL" id="WOX28660.1"/>
    </source>
</evidence>
<proteinExistence type="predicted"/>
<keyword evidence="4" id="KW-1185">Reference proteome</keyword>
<accession>A0A8I2H2H7</accession>
<reference evidence="2 4" key="2">
    <citation type="submission" date="2023-10" db="EMBL/GenBank/DDBJ databases">
        <title>To unveil natural product biosynthetic capacity in Pseudoalteromonas.</title>
        <authorList>
            <person name="Wang J."/>
        </authorList>
    </citation>
    <scope>NUCLEOTIDE SEQUENCE [LARGE SCALE GENOMIC DNA]</scope>
    <source>
        <strain evidence="2 4">DSM 15914</strain>
    </source>
</reference>
<dbReference type="Proteomes" id="UP001304419">
    <property type="component" value="Chromosome 1"/>
</dbReference>
<evidence type="ECO:0000313" key="1">
    <source>
        <dbReference type="EMBL" id="NLR21926.1"/>
    </source>
</evidence>
<name>A0A8I2H2H7_9GAMM</name>
<dbReference type="GeneID" id="98337560"/>